<dbReference type="Proteomes" id="UP000186601">
    <property type="component" value="Unassembled WGS sequence"/>
</dbReference>
<protein>
    <recommendedName>
        <fullName evidence="3">Roadblock/LAMTOR2 domain-containing protein</fullName>
    </recommendedName>
</protein>
<proteinExistence type="predicted"/>
<accession>A0A2R6RVS9</accession>
<dbReference type="Gene3D" id="3.30.450.30">
    <property type="entry name" value="Dynein light chain 2a, cytoplasmic"/>
    <property type="match status" value="1"/>
</dbReference>
<evidence type="ECO:0000313" key="2">
    <source>
        <dbReference type="Proteomes" id="UP000186601"/>
    </source>
</evidence>
<gene>
    <name evidence="1" type="ORF">PHLCEN_2v1842</name>
</gene>
<evidence type="ECO:0000313" key="1">
    <source>
        <dbReference type="EMBL" id="PSS34132.1"/>
    </source>
</evidence>
<dbReference type="AlphaFoldDB" id="A0A2R6RVS9"/>
<sequence length="111" mass="11713">MSLAATNASGSLSPLGVLGAVPSVTMSPELEQTLASLTSHRSVLGYMLVSRGRPATIIRHSGVIFEGEQGRKYANAVTRIVESVRTGLEEVAGDSNEMVRVIGVPLQFAYP</sequence>
<keyword evidence="2" id="KW-1185">Reference proteome</keyword>
<reference evidence="1 2" key="1">
    <citation type="submission" date="2018-02" db="EMBL/GenBank/DDBJ databases">
        <title>Genome sequence of the basidiomycete white-rot fungus Phlebia centrifuga.</title>
        <authorList>
            <person name="Granchi Z."/>
            <person name="Peng M."/>
            <person name="de Vries R.P."/>
            <person name="Hilden K."/>
            <person name="Makela M.R."/>
            <person name="Grigoriev I."/>
            <person name="Riley R."/>
        </authorList>
    </citation>
    <scope>NUCLEOTIDE SEQUENCE [LARGE SCALE GENOMIC DNA]</scope>
    <source>
        <strain evidence="1 2">FBCC195</strain>
    </source>
</reference>
<dbReference type="SUPFAM" id="SSF103196">
    <property type="entry name" value="Roadblock/LC7 domain"/>
    <property type="match status" value="1"/>
</dbReference>
<comment type="caution">
    <text evidence="1">The sequence shown here is derived from an EMBL/GenBank/DDBJ whole genome shotgun (WGS) entry which is preliminary data.</text>
</comment>
<evidence type="ECO:0008006" key="3">
    <source>
        <dbReference type="Google" id="ProtNLM"/>
    </source>
</evidence>
<organism evidence="1 2">
    <name type="scientific">Hermanssonia centrifuga</name>
    <dbReference type="NCBI Taxonomy" id="98765"/>
    <lineage>
        <taxon>Eukaryota</taxon>
        <taxon>Fungi</taxon>
        <taxon>Dikarya</taxon>
        <taxon>Basidiomycota</taxon>
        <taxon>Agaricomycotina</taxon>
        <taxon>Agaricomycetes</taxon>
        <taxon>Polyporales</taxon>
        <taxon>Meruliaceae</taxon>
        <taxon>Hermanssonia</taxon>
    </lineage>
</organism>
<dbReference type="STRING" id="98765.A0A2R6RVS9"/>
<dbReference type="EMBL" id="MLYV02000151">
    <property type="protein sequence ID" value="PSS34132.1"/>
    <property type="molecule type" value="Genomic_DNA"/>
</dbReference>
<dbReference type="OrthoDB" id="9985637at2759"/>
<name>A0A2R6RVS9_9APHY</name>